<evidence type="ECO:0000313" key="2">
    <source>
        <dbReference type="Proteomes" id="UP000011626"/>
    </source>
</evidence>
<protein>
    <submittedName>
        <fullName evidence="1">Uncharacterized protein</fullName>
    </submittedName>
</protein>
<gene>
    <name evidence="1" type="ORF">C475_03939</name>
</gene>
<comment type="caution">
    <text evidence="1">The sequence shown here is derived from an EMBL/GenBank/DDBJ whole genome shotgun (WGS) entry which is preliminary data.</text>
</comment>
<name>M0D3A6_9EURY</name>
<accession>M0D3A6</accession>
<dbReference type="OrthoDB" id="224237at2157"/>
<evidence type="ECO:0000313" key="1">
    <source>
        <dbReference type="EMBL" id="ELZ29338.1"/>
    </source>
</evidence>
<dbReference type="RefSeq" id="WP_006882460.1">
    <property type="nucleotide sequence ID" value="NZ_AOIU01000008.1"/>
</dbReference>
<sequence length="112" mass="12929">MLDDPNWQEYLGTLVRDRGKPIGTIVDFDDDRAAFYLEPSPEIDENTWDGLGWGDHADYDVNWEDVDYDRWRDGESDLPVDYDEWPCTLPNARLEESEDGEELRLVSVASGT</sequence>
<proteinExistence type="predicted"/>
<keyword evidence="2" id="KW-1185">Reference proteome</keyword>
<dbReference type="STRING" id="797114.C475_03939"/>
<organism evidence="1 2">
    <name type="scientific">Halosimplex carlsbadense 2-9-1</name>
    <dbReference type="NCBI Taxonomy" id="797114"/>
    <lineage>
        <taxon>Archaea</taxon>
        <taxon>Methanobacteriati</taxon>
        <taxon>Methanobacteriota</taxon>
        <taxon>Stenosarchaea group</taxon>
        <taxon>Halobacteria</taxon>
        <taxon>Halobacteriales</taxon>
        <taxon>Haloarculaceae</taxon>
        <taxon>Halosimplex</taxon>
    </lineage>
</organism>
<reference evidence="1 2" key="1">
    <citation type="journal article" date="2014" name="PLoS Genet.">
        <title>Phylogenetically driven sequencing of extremely halophilic archaea reveals strategies for static and dynamic osmo-response.</title>
        <authorList>
            <person name="Becker E.A."/>
            <person name="Seitzer P.M."/>
            <person name="Tritt A."/>
            <person name="Larsen D."/>
            <person name="Krusor M."/>
            <person name="Yao A.I."/>
            <person name="Wu D."/>
            <person name="Madern D."/>
            <person name="Eisen J.A."/>
            <person name="Darling A.E."/>
            <person name="Facciotti M.T."/>
        </authorList>
    </citation>
    <scope>NUCLEOTIDE SEQUENCE [LARGE SCALE GENOMIC DNA]</scope>
    <source>
        <strain evidence="1 2">2-9-1</strain>
    </source>
</reference>
<dbReference type="EMBL" id="AOIU01000008">
    <property type="protein sequence ID" value="ELZ29338.1"/>
    <property type="molecule type" value="Genomic_DNA"/>
</dbReference>
<dbReference type="Proteomes" id="UP000011626">
    <property type="component" value="Unassembled WGS sequence"/>
</dbReference>
<dbReference type="AlphaFoldDB" id="M0D3A6"/>